<dbReference type="AlphaFoldDB" id="A0A2H9TIL8"/>
<evidence type="ECO:0000313" key="7">
    <source>
        <dbReference type="EMBL" id="PJF17450.1"/>
    </source>
</evidence>
<organism evidence="7 8">
    <name type="scientific">Paramicrosporidium saccamoebae</name>
    <dbReference type="NCBI Taxonomy" id="1246581"/>
    <lineage>
        <taxon>Eukaryota</taxon>
        <taxon>Fungi</taxon>
        <taxon>Fungi incertae sedis</taxon>
        <taxon>Cryptomycota</taxon>
        <taxon>Cryptomycota incertae sedis</taxon>
        <taxon>Paramicrosporidium</taxon>
    </lineage>
</organism>
<comment type="caution">
    <text evidence="7">The sequence shown here is derived from an EMBL/GenBank/DDBJ whole genome shotgun (WGS) entry which is preliminary data.</text>
</comment>
<dbReference type="STRING" id="1246581.A0A2H9TIL8"/>
<proteinExistence type="inferred from homology"/>
<dbReference type="InterPro" id="IPR017423">
    <property type="entry name" value="TRM6"/>
</dbReference>
<dbReference type="Pfam" id="PF04189">
    <property type="entry name" value="Gcd10p"/>
    <property type="match status" value="1"/>
</dbReference>
<gene>
    <name evidence="7" type="ORF">PSACC_02753</name>
</gene>
<comment type="similarity">
    <text evidence="2">Belongs to the TRM6/GCD10 family.</text>
</comment>
<evidence type="ECO:0000256" key="5">
    <source>
        <dbReference type="ARBA" id="ARBA00023242"/>
    </source>
</evidence>
<dbReference type="OrthoDB" id="10254665at2759"/>
<dbReference type="GO" id="GO:0030488">
    <property type="term" value="P:tRNA methylation"/>
    <property type="evidence" value="ECO:0007669"/>
    <property type="project" value="InterPro"/>
</dbReference>
<dbReference type="Proteomes" id="UP000240830">
    <property type="component" value="Unassembled WGS sequence"/>
</dbReference>
<reference evidence="7 8" key="1">
    <citation type="submission" date="2016-10" db="EMBL/GenBank/DDBJ databases">
        <title>The genome of Paramicrosporidium saccamoebae is the missing link in understanding Cryptomycota and Microsporidia evolution.</title>
        <authorList>
            <person name="Quandt C.A."/>
            <person name="Beaudet D."/>
            <person name="Corsaro D."/>
            <person name="Michel R."/>
            <person name="Corradi N."/>
            <person name="James T."/>
        </authorList>
    </citation>
    <scope>NUCLEOTIDE SEQUENCE [LARGE SCALE GENOMIC DNA]</scope>
    <source>
        <strain evidence="7 8">KSL3</strain>
    </source>
</reference>
<sequence length="368" mass="42141">MSSTVELGRFGRFAARLLIGQRDGSYFRIESSGNLSSMLPEEVEADVSEITATNQTLLDTNTSQRLTTTDIEALKMQVATGDLDAHSMVDVLIKNSDTFEQKNEFSQIKYVQRKQKKFLRWFVIRRPSVRILCQHFMTRDPRKIMDLRLDILSQMICQANVQAEHGKCLVWDETLGFLSGVLLLKTSNTTQVLNVHPDRQMQVPMIIHFNLDESYRSRLHSLALGALDVEEPEFFEAPGTDPKHLSIQKNRYETRRKRHQLLRSWVSGALFDSLIITTSKSDPLEILNRLTPWLRPSARVVVYSTWRDLLLPAYIELRKNNDFVDVAFSESWLRPYQAAPGRIHPDMNCNGHAGALLSATKIARLELV</sequence>
<evidence type="ECO:0000256" key="1">
    <source>
        <dbReference type="ARBA" id="ARBA00004123"/>
    </source>
</evidence>
<evidence type="ECO:0000256" key="2">
    <source>
        <dbReference type="ARBA" id="ARBA00008320"/>
    </source>
</evidence>
<keyword evidence="5" id="KW-0539">Nucleus</keyword>
<keyword evidence="4" id="KW-0819">tRNA processing</keyword>
<dbReference type="GO" id="GO:0031515">
    <property type="term" value="C:tRNA (m1A) methyltransferase complex"/>
    <property type="evidence" value="ECO:0007669"/>
    <property type="project" value="InterPro"/>
</dbReference>
<comment type="subcellular location">
    <subcellularLocation>
        <location evidence="1">Nucleus</location>
    </subcellularLocation>
</comment>
<dbReference type="InterPro" id="IPR029063">
    <property type="entry name" value="SAM-dependent_MTases_sf"/>
</dbReference>
<name>A0A2H9TIL8_9FUNG</name>
<dbReference type="PANTHER" id="PTHR12945:SF0">
    <property type="entry name" value="TRNA (ADENINE(58)-N(1))-METHYLTRANSFERASE NON-CATALYTIC SUBUNIT TRM6"/>
    <property type="match status" value="1"/>
</dbReference>
<protein>
    <recommendedName>
        <fullName evidence="3">tRNA (adenine(58)-N(1))-methyltransferase non-catalytic subunit TRM6</fullName>
    </recommendedName>
    <alternativeName>
        <fullName evidence="6">tRNA(m1A58)-methyltransferase subunit TRM6</fullName>
    </alternativeName>
</protein>
<dbReference type="EMBL" id="MTSL01000174">
    <property type="protein sequence ID" value="PJF17450.1"/>
    <property type="molecule type" value="Genomic_DNA"/>
</dbReference>
<evidence type="ECO:0000256" key="3">
    <source>
        <dbReference type="ARBA" id="ARBA00021704"/>
    </source>
</evidence>
<dbReference type="GO" id="GO:0005634">
    <property type="term" value="C:nucleus"/>
    <property type="evidence" value="ECO:0007669"/>
    <property type="project" value="UniProtKB-SubCell"/>
</dbReference>
<accession>A0A2H9TIL8</accession>
<evidence type="ECO:0000256" key="4">
    <source>
        <dbReference type="ARBA" id="ARBA00022694"/>
    </source>
</evidence>
<evidence type="ECO:0000256" key="6">
    <source>
        <dbReference type="ARBA" id="ARBA00032319"/>
    </source>
</evidence>
<keyword evidence="8" id="KW-1185">Reference proteome</keyword>
<evidence type="ECO:0000313" key="8">
    <source>
        <dbReference type="Proteomes" id="UP000240830"/>
    </source>
</evidence>
<dbReference type="PANTHER" id="PTHR12945">
    <property type="entry name" value="TRANSLATION INITIATION FACTOR EIF3-RELATED"/>
    <property type="match status" value="1"/>
</dbReference>
<dbReference type="Gene3D" id="3.40.50.150">
    <property type="entry name" value="Vaccinia Virus protein VP39"/>
    <property type="match status" value="1"/>
</dbReference>